<feature type="domain" description="OB-fold nucleic acid binding" evidence="8">
    <location>
        <begin position="6"/>
        <end position="94"/>
    </location>
</feature>
<dbReference type="GO" id="GO:0009318">
    <property type="term" value="C:exodeoxyribonuclease VII complex"/>
    <property type="evidence" value="ECO:0007669"/>
    <property type="project" value="UniProtKB-UniRule"/>
</dbReference>
<dbReference type="OrthoDB" id="9802795at2"/>
<dbReference type="EMBL" id="AFZF02000016">
    <property type="protein sequence ID" value="EHL17638.1"/>
    <property type="molecule type" value="Genomic_DNA"/>
</dbReference>
<dbReference type="HOGENOM" id="CLU_023625_2_0_9"/>
<comment type="subcellular location">
    <subcellularLocation>
        <location evidence="5 6">Cytoplasm</location>
    </subcellularLocation>
</comment>
<comment type="caution">
    <text evidence="9">The sequence shown here is derived from an EMBL/GenBank/DDBJ whole genome shotgun (WGS) entry which is preliminary data.</text>
</comment>
<comment type="subunit">
    <text evidence="5">Heterooligomer composed of large and small subunits.</text>
</comment>
<dbReference type="EC" id="3.1.11.6" evidence="5"/>
<reference evidence="9 10" key="1">
    <citation type="submission" date="2012-05" db="EMBL/GenBank/DDBJ databases">
        <title>The Genome Sequence of Eubacteriaceae bacterium CM2.</title>
        <authorList>
            <consortium name="The Broad Institute Genome Sequencing Platform"/>
            <person name="Earl A."/>
            <person name="Ward D."/>
            <person name="Feldgarden M."/>
            <person name="Gevers D."/>
            <person name="Sizova M."/>
            <person name="Hazen A."/>
            <person name="Epstein S."/>
            <person name="Walker B."/>
            <person name="Young S.K."/>
            <person name="Zeng Q."/>
            <person name="Gargeya S."/>
            <person name="Fitzgerald M."/>
            <person name="Haas B."/>
            <person name="Abouelleil A."/>
            <person name="Alvarado L."/>
            <person name="Arachchi H.M."/>
            <person name="Berlin A."/>
            <person name="Chapman S.B."/>
            <person name="Goldberg J."/>
            <person name="Griggs A."/>
            <person name="Gujja S."/>
            <person name="Hansen M."/>
            <person name="Howarth C."/>
            <person name="Imamovic A."/>
            <person name="Larimer J."/>
            <person name="McCowen C."/>
            <person name="Montmayeur A."/>
            <person name="Murphy C."/>
            <person name="Neiman D."/>
            <person name="Pearson M."/>
            <person name="Priest M."/>
            <person name="Roberts A."/>
            <person name="Saif S."/>
            <person name="Shea T."/>
            <person name="Sisk P."/>
            <person name="Sykes S."/>
            <person name="Wortman J."/>
            <person name="Nusbaum C."/>
            <person name="Birren B."/>
        </authorList>
    </citation>
    <scope>NUCLEOTIDE SEQUENCE [LARGE SCALE GENOMIC DNA]</scope>
    <source>
        <strain evidence="9 10">CM2</strain>
    </source>
</reference>
<evidence type="ECO:0000256" key="5">
    <source>
        <dbReference type="HAMAP-Rule" id="MF_00378"/>
    </source>
</evidence>
<evidence type="ECO:0000313" key="9">
    <source>
        <dbReference type="EMBL" id="EHL17638.1"/>
    </source>
</evidence>
<keyword evidence="3 5" id="KW-0378">Hydrolase</keyword>
<dbReference type="InterPro" id="IPR020579">
    <property type="entry name" value="Exonuc_VII_lsu_C"/>
</dbReference>
<dbReference type="CDD" id="cd04489">
    <property type="entry name" value="ExoVII_LU_OBF"/>
    <property type="match status" value="1"/>
</dbReference>
<evidence type="ECO:0000256" key="2">
    <source>
        <dbReference type="ARBA" id="ARBA00022722"/>
    </source>
</evidence>
<dbReference type="HAMAP" id="MF_00378">
    <property type="entry name" value="Exonuc_7_L"/>
    <property type="match status" value="1"/>
</dbReference>
<name>V9HVF1_9FIRM</name>
<dbReference type="Proteomes" id="UP000017818">
    <property type="component" value="Unassembled WGS sequence"/>
</dbReference>
<keyword evidence="4 5" id="KW-0269">Exonuclease</keyword>
<dbReference type="PANTHER" id="PTHR30008">
    <property type="entry name" value="EXODEOXYRIBONUCLEASE 7 LARGE SUBUNIT"/>
    <property type="match status" value="1"/>
</dbReference>
<dbReference type="InterPro" id="IPR025824">
    <property type="entry name" value="OB-fold_nuc-bd_dom"/>
</dbReference>
<evidence type="ECO:0000313" key="10">
    <source>
        <dbReference type="Proteomes" id="UP000017818"/>
    </source>
</evidence>
<sequence length="396" mass="44812">MKLKTLTVSQVNDYLANYIGTNPIFSNMSVGGEVFNLKKTGYGYTFLSLKDDESKLNAITYLEKFDVQEGDFITVSGKISFYKKSGTYSIIINSYEKKGQGNNYEQFKILYEKLEKLGYFKYELKKPIIKFPQKIGIITSAKGAAVKDIISVITRRYPKVSLIIYDSKMQGIDVENNVIQGINTLSDLSVDTIIISRGGGDTDDLSVFNSQLIAKAVFDCDIPIISAIGHEIDYVICDFVADMRAPTPSIAGELSVPNLQEVYDTIDNFEKSIKISYKNIINLYNSKIDSYRFLIQSNTPYKKINQKKLSLLELTSFIEQAYKDKIQSYKDRLFYISSILQENNYNNILSKGFALVEKDDVFIKTVKDLVLGDKLTVRLEDGNISVVVEDIKNIIK</sequence>
<feature type="domain" description="Exonuclease VII large subunit C-terminal" evidence="7">
    <location>
        <begin position="119"/>
        <end position="290"/>
    </location>
</feature>
<evidence type="ECO:0000256" key="1">
    <source>
        <dbReference type="ARBA" id="ARBA00022490"/>
    </source>
</evidence>
<comment type="function">
    <text evidence="5">Bidirectionally degrades single-stranded DNA into large acid-insoluble oligonucleotides, which are then degraded further into small acid-soluble oligonucleotides.</text>
</comment>
<dbReference type="InterPro" id="IPR003753">
    <property type="entry name" value="Exonuc_VII_L"/>
</dbReference>
<accession>V9HVF1</accession>
<evidence type="ECO:0000259" key="8">
    <source>
        <dbReference type="Pfam" id="PF13742"/>
    </source>
</evidence>
<dbReference type="GO" id="GO:0008855">
    <property type="term" value="F:exodeoxyribonuclease VII activity"/>
    <property type="evidence" value="ECO:0007669"/>
    <property type="project" value="UniProtKB-UniRule"/>
</dbReference>
<gene>
    <name evidence="5" type="primary">xseA</name>
    <name evidence="9" type="ORF">HMPREF9630_01504</name>
</gene>
<evidence type="ECO:0000259" key="7">
    <source>
        <dbReference type="Pfam" id="PF02601"/>
    </source>
</evidence>
<dbReference type="GO" id="GO:0006308">
    <property type="term" value="P:DNA catabolic process"/>
    <property type="evidence" value="ECO:0007669"/>
    <property type="project" value="UniProtKB-UniRule"/>
</dbReference>
<dbReference type="Pfam" id="PF13742">
    <property type="entry name" value="tRNA_anti_2"/>
    <property type="match status" value="1"/>
</dbReference>
<protein>
    <recommendedName>
        <fullName evidence="5">Exodeoxyribonuclease 7 large subunit</fullName>
        <ecNumber evidence="5">3.1.11.6</ecNumber>
    </recommendedName>
    <alternativeName>
        <fullName evidence="5">Exodeoxyribonuclease VII large subunit</fullName>
        <shortName evidence="5">Exonuclease VII large subunit</shortName>
    </alternativeName>
</protein>
<dbReference type="RefSeq" id="WP_009528146.1">
    <property type="nucleotide sequence ID" value="NZ_JH815226.1"/>
</dbReference>
<dbReference type="PATRIC" id="fig|796939.3.peg.747"/>
<dbReference type="AlphaFoldDB" id="V9HVF1"/>
<comment type="similarity">
    <text evidence="5 6">Belongs to the XseA family.</text>
</comment>
<evidence type="ECO:0000256" key="6">
    <source>
        <dbReference type="RuleBase" id="RU004355"/>
    </source>
</evidence>
<dbReference type="Pfam" id="PF02601">
    <property type="entry name" value="Exonuc_VII_L"/>
    <property type="match status" value="1"/>
</dbReference>
<proteinExistence type="inferred from homology"/>
<dbReference type="NCBIfam" id="TIGR00237">
    <property type="entry name" value="xseA"/>
    <property type="match status" value="1"/>
</dbReference>
<dbReference type="PANTHER" id="PTHR30008:SF0">
    <property type="entry name" value="EXODEOXYRIBONUCLEASE 7 LARGE SUBUNIT"/>
    <property type="match status" value="1"/>
</dbReference>
<dbReference type="GO" id="GO:0003676">
    <property type="term" value="F:nucleic acid binding"/>
    <property type="evidence" value="ECO:0007669"/>
    <property type="project" value="InterPro"/>
</dbReference>
<evidence type="ECO:0000256" key="3">
    <source>
        <dbReference type="ARBA" id="ARBA00022801"/>
    </source>
</evidence>
<keyword evidence="2 5" id="KW-0540">Nuclease</keyword>
<keyword evidence="1 5" id="KW-0963">Cytoplasm</keyword>
<evidence type="ECO:0000256" key="4">
    <source>
        <dbReference type="ARBA" id="ARBA00022839"/>
    </source>
</evidence>
<organism evidence="9 10">
    <name type="scientific">Peptoanaerobacter stomatis</name>
    <dbReference type="NCBI Taxonomy" id="796937"/>
    <lineage>
        <taxon>Bacteria</taxon>
        <taxon>Bacillati</taxon>
        <taxon>Bacillota</taxon>
        <taxon>Clostridia</taxon>
        <taxon>Peptostreptococcales</taxon>
        <taxon>Filifactoraceae</taxon>
        <taxon>Peptoanaerobacter</taxon>
    </lineage>
</organism>
<comment type="catalytic activity">
    <reaction evidence="5 6">
        <text>Exonucleolytic cleavage in either 5'- to 3'- or 3'- to 5'-direction to yield nucleoside 5'-phosphates.</text>
        <dbReference type="EC" id="3.1.11.6"/>
    </reaction>
</comment>
<dbReference type="GO" id="GO:0005737">
    <property type="term" value="C:cytoplasm"/>
    <property type="evidence" value="ECO:0007669"/>
    <property type="project" value="UniProtKB-SubCell"/>
</dbReference>